<dbReference type="CDD" id="cd06853">
    <property type="entry name" value="GT_WecA_like"/>
    <property type="match status" value="1"/>
</dbReference>
<keyword evidence="2" id="KW-1003">Cell membrane</keyword>
<accession>A0ABX3IIN0</accession>
<evidence type="ECO:0000313" key="9">
    <source>
        <dbReference type="Proteomes" id="UP000242616"/>
    </source>
</evidence>
<keyword evidence="4 7" id="KW-0812">Transmembrane</keyword>
<name>A0ABX3IIN0_9BACT</name>
<sequence>MVITLISSFILTLISIPFIRKIAFKYGIVDIPDNNLKNHEKATPYLGGMAFVLSFILTTPFSLFRKLYVISLSILGLYDDLKSLNPFFRMSFEIFVGLLVSLRFLTNPIEIVVATIFYAFLVNSINMMDGMDGICATTSAISTLGLIWTVAYPNDKYYLFALLGTLSAFLFYNFPPAKIFMGDLGSYTIGGILGISIISSFSKSITHTIASLIILAPFFVDTFSSIFRRILNGKSPFSGDRGHIYDKIFKVTQDKRKTILLMALISIIFCSLGIYYLYSKIISLILTIILTIALILRLKLLTYEG</sequence>
<dbReference type="Proteomes" id="UP000242616">
    <property type="component" value="Unassembled WGS sequence"/>
</dbReference>
<feature type="transmembrane region" description="Helical" evidence="7">
    <location>
        <begin position="208"/>
        <end position="227"/>
    </location>
</feature>
<dbReference type="GO" id="GO:0016740">
    <property type="term" value="F:transferase activity"/>
    <property type="evidence" value="ECO:0007669"/>
    <property type="project" value="UniProtKB-KW"/>
</dbReference>
<dbReference type="RefSeq" id="WP_075665544.1">
    <property type="nucleotide sequence ID" value="NZ_LBFC01000007.1"/>
</dbReference>
<evidence type="ECO:0000256" key="1">
    <source>
        <dbReference type="ARBA" id="ARBA00004651"/>
    </source>
</evidence>
<dbReference type="InterPro" id="IPR000715">
    <property type="entry name" value="Glycosyl_transferase_4"/>
</dbReference>
<evidence type="ECO:0000256" key="3">
    <source>
        <dbReference type="ARBA" id="ARBA00022679"/>
    </source>
</evidence>
<evidence type="ECO:0000256" key="5">
    <source>
        <dbReference type="ARBA" id="ARBA00022989"/>
    </source>
</evidence>
<dbReference type="PANTHER" id="PTHR22926:SF3">
    <property type="entry name" value="UNDECAPRENYL-PHOSPHATE ALPHA-N-ACETYLGLUCOSAMINYL 1-PHOSPHATE TRANSFERASE"/>
    <property type="match status" value="1"/>
</dbReference>
<evidence type="ECO:0000313" key="8">
    <source>
        <dbReference type="EMBL" id="ONN27675.1"/>
    </source>
</evidence>
<feature type="transmembrane region" description="Helical" evidence="7">
    <location>
        <begin position="133"/>
        <end position="151"/>
    </location>
</feature>
<keyword evidence="9" id="KW-1185">Reference proteome</keyword>
<feature type="transmembrane region" description="Helical" evidence="7">
    <location>
        <begin position="184"/>
        <end position="202"/>
    </location>
</feature>
<evidence type="ECO:0000256" key="6">
    <source>
        <dbReference type="ARBA" id="ARBA00023136"/>
    </source>
</evidence>
<dbReference type="Pfam" id="PF00953">
    <property type="entry name" value="Glycos_transf_4"/>
    <property type="match status" value="1"/>
</dbReference>
<organism evidence="8 9">
    <name type="scientific">Thermosipho affectus</name>
    <dbReference type="NCBI Taxonomy" id="660294"/>
    <lineage>
        <taxon>Bacteria</taxon>
        <taxon>Thermotogati</taxon>
        <taxon>Thermotogota</taxon>
        <taxon>Thermotogae</taxon>
        <taxon>Thermotogales</taxon>
        <taxon>Fervidobacteriaceae</taxon>
        <taxon>Thermosipho</taxon>
    </lineage>
</organism>
<protein>
    <submittedName>
        <fullName evidence="8">Glycosyl transferase</fullName>
    </submittedName>
</protein>
<reference evidence="8 9" key="1">
    <citation type="submission" date="2015-06" db="EMBL/GenBank/DDBJ databases">
        <title>Genome sequencing of Thermotogales isolates from hydrothermal vents.</title>
        <authorList>
            <person name="Haverkamp T.H."/>
            <person name="Kublanov I.V."/>
            <person name="Nesbo C.L."/>
        </authorList>
    </citation>
    <scope>NUCLEOTIDE SEQUENCE [LARGE SCALE GENOMIC DNA]</scope>
    <source>
        <strain evidence="9">ik275mar</strain>
    </source>
</reference>
<evidence type="ECO:0000256" key="4">
    <source>
        <dbReference type="ARBA" id="ARBA00022692"/>
    </source>
</evidence>
<keyword evidence="5 7" id="KW-1133">Transmembrane helix</keyword>
<evidence type="ECO:0000256" key="2">
    <source>
        <dbReference type="ARBA" id="ARBA00022475"/>
    </source>
</evidence>
<comment type="caution">
    <text evidence="8">The sequence shown here is derived from an EMBL/GenBank/DDBJ whole genome shotgun (WGS) entry which is preliminary data.</text>
</comment>
<dbReference type="EMBL" id="LBFC01000007">
    <property type="protein sequence ID" value="ONN27675.1"/>
    <property type="molecule type" value="Genomic_DNA"/>
</dbReference>
<gene>
    <name evidence="8" type="ORF">XJ44_02785</name>
</gene>
<keyword evidence="3 8" id="KW-0808">Transferase</keyword>
<proteinExistence type="predicted"/>
<evidence type="ECO:0000256" key="7">
    <source>
        <dbReference type="SAM" id="Phobius"/>
    </source>
</evidence>
<feature type="transmembrane region" description="Helical" evidence="7">
    <location>
        <begin position="94"/>
        <end position="121"/>
    </location>
</feature>
<feature type="transmembrane region" description="Helical" evidence="7">
    <location>
        <begin position="284"/>
        <end position="302"/>
    </location>
</feature>
<feature type="transmembrane region" description="Helical" evidence="7">
    <location>
        <begin position="259"/>
        <end position="278"/>
    </location>
</feature>
<comment type="subcellular location">
    <subcellularLocation>
        <location evidence="1">Cell membrane</location>
        <topology evidence="1">Multi-pass membrane protein</topology>
    </subcellularLocation>
</comment>
<feature type="transmembrane region" description="Helical" evidence="7">
    <location>
        <begin position="157"/>
        <end position="175"/>
    </location>
</feature>
<feature type="transmembrane region" description="Helical" evidence="7">
    <location>
        <begin position="45"/>
        <end position="64"/>
    </location>
</feature>
<dbReference type="PANTHER" id="PTHR22926">
    <property type="entry name" value="PHOSPHO-N-ACETYLMURAMOYL-PENTAPEPTIDE-TRANSFERASE"/>
    <property type="match status" value="1"/>
</dbReference>
<keyword evidence="6 7" id="KW-0472">Membrane</keyword>
<feature type="transmembrane region" description="Helical" evidence="7">
    <location>
        <begin position="6"/>
        <end position="24"/>
    </location>
</feature>